<keyword evidence="3" id="KW-1185">Reference proteome</keyword>
<organism evidence="2 3">
    <name type="scientific">Corynebacterium guangdongense</name>
    <dbReference type="NCBI Taxonomy" id="1783348"/>
    <lineage>
        <taxon>Bacteria</taxon>
        <taxon>Bacillati</taxon>
        <taxon>Actinomycetota</taxon>
        <taxon>Actinomycetes</taxon>
        <taxon>Mycobacteriales</taxon>
        <taxon>Corynebacteriaceae</taxon>
        <taxon>Corynebacterium</taxon>
    </lineage>
</organism>
<dbReference type="EMBL" id="JAVDXZ010000001">
    <property type="protein sequence ID" value="MDR7329046.1"/>
    <property type="molecule type" value="Genomic_DNA"/>
</dbReference>
<dbReference type="PROSITE" id="PS51257">
    <property type="entry name" value="PROKAR_LIPOPROTEIN"/>
    <property type="match status" value="1"/>
</dbReference>
<evidence type="ECO:0000313" key="3">
    <source>
        <dbReference type="Proteomes" id="UP001180840"/>
    </source>
</evidence>
<comment type="caution">
    <text evidence="2">The sequence shown here is derived from an EMBL/GenBank/DDBJ whole genome shotgun (WGS) entry which is preliminary data.</text>
</comment>
<name>A0ABU1ZVT9_9CORY</name>
<protein>
    <recommendedName>
        <fullName evidence="4">ABC-type glycine betaine transport system substrate-binding domain-containing protein</fullName>
    </recommendedName>
</protein>
<keyword evidence="1" id="KW-0732">Signal</keyword>
<accession>A0ABU1ZVT9</accession>
<reference evidence="2" key="1">
    <citation type="submission" date="2023-07" db="EMBL/GenBank/DDBJ databases">
        <title>Sequencing the genomes of 1000 actinobacteria strains.</title>
        <authorList>
            <person name="Klenk H.-P."/>
        </authorList>
    </citation>
    <scope>NUCLEOTIDE SEQUENCE</scope>
    <source>
        <strain evidence="2">DSM 107476</strain>
    </source>
</reference>
<sequence length="248" mass="26908">MIRRRQTSRRLGALTAAVVISLGALTACAEHEPRRDHQLDRERAVTISVNANSLEQLVLGEVYQRILAHEGRQTVLVMEDDITVSGRMDRLAEGRADFIIGCTGDLLGVVNPTTAEELVESLESADTPAEEASAADEVYRAFVGSLPTYTTTTDPSPAQGCTAGQEADLPQNIVPVFRAAMLDGSEVAAVQGVTKLMTTADVSDMLEYARGTDDVTKAVDWWINANNVLPAEADDEREEESPNYLYQP</sequence>
<evidence type="ECO:0008006" key="4">
    <source>
        <dbReference type="Google" id="ProtNLM"/>
    </source>
</evidence>
<evidence type="ECO:0000256" key="1">
    <source>
        <dbReference type="SAM" id="SignalP"/>
    </source>
</evidence>
<feature type="chain" id="PRO_5047454567" description="ABC-type glycine betaine transport system substrate-binding domain-containing protein" evidence="1">
    <location>
        <begin position="30"/>
        <end position="248"/>
    </location>
</feature>
<gene>
    <name evidence="2" type="ORF">J2S39_000722</name>
</gene>
<feature type="signal peptide" evidence="1">
    <location>
        <begin position="1"/>
        <end position="29"/>
    </location>
</feature>
<proteinExistence type="predicted"/>
<evidence type="ECO:0000313" key="2">
    <source>
        <dbReference type="EMBL" id="MDR7329046.1"/>
    </source>
</evidence>
<dbReference type="RefSeq" id="WP_290198021.1">
    <property type="nucleotide sequence ID" value="NZ_CP047654.1"/>
</dbReference>
<dbReference type="Proteomes" id="UP001180840">
    <property type="component" value="Unassembled WGS sequence"/>
</dbReference>